<comment type="subcellular location">
    <subcellularLocation>
        <location evidence="4">Nucleus</location>
    </subcellularLocation>
</comment>
<dbReference type="EC" id="3.1.4.1" evidence="4"/>
<comment type="similarity">
    <text evidence="4">Belongs to the FAN1 family.</text>
</comment>
<keyword evidence="4" id="KW-0378">Hydrolase</keyword>
<name>F6HVM7_VITVI</name>
<dbReference type="InParanoid" id="F6HVM7"/>
<organism evidence="6 7">
    <name type="scientific">Vitis vinifera</name>
    <name type="common">Grape</name>
    <dbReference type="NCBI Taxonomy" id="29760"/>
    <lineage>
        <taxon>Eukaryota</taxon>
        <taxon>Viridiplantae</taxon>
        <taxon>Streptophyta</taxon>
        <taxon>Embryophyta</taxon>
        <taxon>Tracheophyta</taxon>
        <taxon>Spermatophyta</taxon>
        <taxon>Magnoliopsida</taxon>
        <taxon>eudicotyledons</taxon>
        <taxon>Gunneridae</taxon>
        <taxon>Pentapetalae</taxon>
        <taxon>rosids</taxon>
        <taxon>Vitales</taxon>
        <taxon>Vitaceae</taxon>
        <taxon>Viteae</taxon>
        <taxon>Vitis</taxon>
    </lineage>
</organism>
<keyword evidence="4" id="KW-0539">Nucleus</keyword>
<dbReference type="GO" id="GO:0000118">
    <property type="term" value="C:histone deacetylase complex"/>
    <property type="evidence" value="ECO:0000318"/>
    <property type="project" value="GO_Central"/>
</dbReference>
<dbReference type="STRING" id="29760.F6HVM7"/>
<dbReference type="GO" id="GO:0036297">
    <property type="term" value="P:interstrand cross-link repair"/>
    <property type="evidence" value="ECO:0007669"/>
    <property type="project" value="InterPro"/>
</dbReference>
<dbReference type="OrthoDB" id="76364at2759"/>
<dbReference type="GO" id="GO:0005737">
    <property type="term" value="C:cytoplasm"/>
    <property type="evidence" value="ECO:0000318"/>
    <property type="project" value="GO_Central"/>
</dbReference>
<feature type="domain" description="Histone deacetylase" evidence="5">
    <location>
        <begin position="2"/>
        <end position="95"/>
    </location>
</feature>
<comment type="cofactor">
    <cofactor evidence="1">
        <name>Zn(2+)</name>
        <dbReference type="ChEBI" id="CHEBI:29105"/>
    </cofactor>
</comment>
<dbReference type="PaxDb" id="29760-VIT_13s0106g00170.t01"/>
<evidence type="ECO:0000256" key="2">
    <source>
        <dbReference type="ARBA" id="ARBA00022491"/>
    </source>
</evidence>
<dbReference type="PANTHER" id="PTHR15749">
    <property type="entry name" value="FANCONI-ASSOCIATED NUCLEASE 1"/>
    <property type="match status" value="1"/>
</dbReference>
<dbReference type="Proteomes" id="UP000009183">
    <property type="component" value="Chromosome 13"/>
</dbReference>
<evidence type="ECO:0000256" key="3">
    <source>
        <dbReference type="ARBA" id="ARBA00022853"/>
    </source>
</evidence>
<keyword evidence="4" id="KW-0460">Magnesium</keyword>
<evidence type="ECO:0000313" key="6">
    <source>
        <dbReference type="EMBL" id="CCB58740.1"/>
    </source>
</evidence>
<dbReference type="GO" id="GO:0004407">
    <property type="term" value="F:histone deacetylase activity"/>
    <property type="evidence" value="ECO:0000318"/>
    <property type="project" value="GO_Central"/>
</dbReference>
<evidence type="ECO:0000256" key="4">
    <source>
        <dbReference type="RuleBase" id="RU365033"/>
    </source>
</evidence>
<dbReference type="GO" id="GO:0004528">
    <property type="term" value="F:phosphodiesterase I activity"/>
    <property type="evidence" value="ECO:0007669"/>
    <property type="project" value="UniProtKB-EC"/>
</dbReference>
<dbReference type="InterPro" id="IPR033315">
    <property type="entry name" value="Fan1-like"/>
</dbReference>
<dbReference type="PANTHER" id="PTHR15749:SF4">
    <property type="entry name" value="FANCONI-ASSOCIATED NUCLEASE 1"/>
    <property type="match status" value="1"/>
</dbReference>
<keyword evidence="4" id="KW-0540">Nuclease</keyword>
<evidence type="ECO:0000256" key="1">
    <source>
        <dbReference type="ARBA" id="ARBA00001947"/>
    </source>
</evidence>
<dbReference type="eggNOG" id="KOG2143">
    <property type="taxonomic scope" value="Eukaryota"/>
</dbReference>
<dbReference type="HOGENOM" id="CLU_824894_0_0_1"/>
<dbReference type="Gramene" id="Vitis13g00899.t01">
    <property type="protein sequence ID" value="Vitis13g00899.t01.CDS"/>
    <property type="gene ID" value="Vitis13g00899"/>
</dbReference>
<evidence type="ECO:0000313" key="7">
    <source>
        <dbReference type="Proteomes" id="UP000009183"/>
    </source>
</evidence>
<gene>
    <name evidence="6" type="ordered locus">VIT_13s0106g00170</name>
</gene>
<dbReference type="InterPro" id="IPR023801">
    <property type="entry name" value="His_deacetylse_dom"/>
</dbReference>
<protein>
    <recommendedName>
        <fullName evidence="4">Fanconi-associated nuclease</fullName>
        <ecNumber evidence="4">3.1.4.1</ecNumber>
    </recommendedName>
</protein>
<keyword evidence="4" id="KW-0227">DNA damage</keyword>
<dbReference type="InterPro" id="IPR023696">
    <property type="entry name" value="Ureohydrolase_dom_sf"/>
</dbReference>
<keyword evidence="4" id="KW-0234">DNA repair</keyword>
<dbReference type="Gene3D" id="3.40.800.20">
    <property type="entry name" value="Histone deacetylase domain"/>
    <property type="match status" value="1"/>
</dbReference>
<dbReference type="GO" id="GO:0040029">
    <property type="term" value="P:epigenetic regulation of gene expression"/>
    <property type="evidence" value="ECO:0000318"/>
    <property type="project" value="GO_Central"/>
</dbReference>
<accession>F6HVM7</accession>
<comment type="catalytic activity">
    <reaction evidence="4">
        <text>Hydrolytically removes 5'-nucleotides successively from the 3'-hydroxy termini of 3'-hydroxy-terminated oligonucleotides.</text>
        <dbReference type="EC" id="3.1.4.1"/>
    </reaction>
</comment>
<dbReference type="Pfam" id="PF00850">
    <property type="entry name" value="Hist_deacetyl"/>
    <property type="match status" value="1"/>
</dbReference>
<keyword evidence="3" id="KW-0156">Chromatin regulator</keyword>
<dbReference type="EMBL" id="FN596257">
    <property type="protein sequence ID" value="CCB58740.1"/>
    <property type="molecule type" value="Genomic_DNA"/>
</dbReference>
<comment type="function">
    <text evidence="4">Nuclease required for the repair of DNA interstrand cross-links (ICL). Acts as a 5'-3' exonuclease that anchors at a cut end of DNA and cleaves DNA successively at every third nucleotide, allowing to excise an ICL from one strand through flanking incisions.</text>
</comment>
<proteinExistence type="inferred from homology"/>
<dbReference type="InterPro" id="IPR000286">
    <property type="entry name" value="HDACs"/>
</dbReference>
<reference evidence="7" key="1">
    <citation type="journal article" date="2007" name="Nature">
        <title>The grapevine genome sequence suggests ancestral hexaploidization in major angiosperm phyla.</title>
        <authorList>
            <consortium name="The French-Italian Public Consortium for Grapevine Genome Characterization."/>
            <person name="Jaillon O."/>
            <person name="Aury J.-M."/>
            <person name="Noel B."/>
            <person name="Policriti A."/>
            <person name="Clepet C."/>
            <person name="Casagrande A."/>
            <person name="Choisne N."/>
            <person name="Aubourg S."/>
            <person name="Vitulo N."/>
            <person name="Jubin C."/>
            <person name="Vezzi A."/>
            <person name="Legeai F."/>
            <person name="Hugueney P."/>
            <person name="Dasilva C."/>
            <person name="Horner D."/>
            <person name="Mica E."/>
            <person name="Jublot D."/>
            <person name="Poulain J."/>
            <person name="Bruyere C."/>
            <person name="Billault A."/>
            <person name="Segurens B."/>
            <person name="Gouyvenoux M."/>
            <person name="Ugarte E."/>
            <person name="Cattonaro F."/>
            <person name="Anthouard V."/>
            <person name="Vico V."/>
            <person name="Del Fabbro C."/>
            <person name="Alaux M."/>
            <person name="Di Gaspero G."/>
            <person name="Dumas V."/>
            <person name="Felice N."/>
            <person name="Paillard S."/>
            <person name="Juman I."/>
            <person name="Moroldo M."/>
            <person name="Scalabrin S."/>
            <person name="Canaguier A."/>
            <person name="Le Clainche I."/>
            <person name="Malacrida G."/>
            <person name="Durand E."/>
            <person name="Pesole G."/>
            <person name="Laucou V."/>
            <person name="Chatelet P."/>
            <person name="Merdinoglu D."/>
            <person name="Delledonne M."/>
            <person name="Pezzotti M."/>
            <person name="Lecharny A."/>
            <person name="Scarpelli C."/>
            <person name="Artiguenave F."/>
            <person name="Pe M.E."/>
            <person name="Valle G."/>
            <person name="Morgante M."/>
            <person name="Caboche M."/>
            <person name="Adam-Blondon A.-F."/>
            <person name="Weissenbach J."/>
            <person name="Quetier F."/>
            <person name="Wincker P."/>
        </authorList>
    </citation>
    <scope>NUCLEOTIDE SEQUENCE [LARGE SCALE GENOMIC DNA]</scope>
    <source>
        <strain evidence="7">cv. Pinot noir / PN40024</strain>
    </source>
</reference>
<dbReference type="eggNOG" id="KOG1343">
    <property type="taxonomic scope" value="Eukaryota"/>
</dbReference>
<dbReference type="PRINTS" id="PR01270">
    <property type="entry name" value="HDASUPER"/>
</dbReference>
<keyword evidence="2" id="KW-0678">Repressor</keyword>
<keyword evidence="7" id="KW-1185">Reference proteome</keyword>
<dbReference type="SUPFAM" id="SSF52768">
    <property type="entry name" value="Arginase/deacetylase"/>
    <property type="match status" value="1"/>
</dbReference>
<dbReference type="GO" id="GO:0046872">
    <property type="term" value="F:metal ion binding"/>
    <property type="evidence" value="ECO:0007669"/>
    <property type="project" value="UniProtKB-KW"/>
</dbReference>
<sequence length="337" mass="36977">MGFALIRPPGHHAISKGPMDFCVFGNMAIAARYAQRIHELKRVFIIDFDVHHGNGTNDAFYDDPDIFFLSAHQDGSYPGTGKIDEVGHGSGEGRRHQLLNEICSESGNNGDGDLCHDKGFEGHDSCFKCSEECDSFEVNQKSLSRRKGESSGVGHPAVPYPSVEIGTRKQGRIASLLPTYEDGLCPLLQRAILNKTGTYVQISSKAESIIWRALRLFFLNGEQDLPAFLLVDLGIVKYPTYNRINSDHIFPGLNDLLAYEEAIEVAQIMDEVLDDNNSGLVLRCISISNSRLFISCSKSTQASVSKSAATFLSCLLASGVYLKAVLLGISFLKREHG</sequence>
<dbReference type="AlphaFoldDB" id="F6HVM7"/>
<keyword evidence="4" id="KW-0464">Manganese</keyword>
<comment type="cofactor">
    <cofactor evidence="4">
        <name>Mg(2+)</name>
        <dbReference type="ChEBI" id="CHEBI:18420"/>
    </cofactor>
    <cofactor evidence="4">
        <name>Mn(2+)</name>
        <dbReference type="ChEBI" id="CHEBI:29035"/>
    </cofactor>
</comment>
<keyword evidence="4" id="KW-0479">Metal-binding</keyword>
<evidence type="ECO:0000259" key="5">
    <source>
        <dbReference type="Pfam" id="PF00850"/>
    </source>
</evidence>
<dbReference type="InterPro" id="IPR037138">
    <property type="entry name" value="His_deacetylse_dom_sf"/>
</dbReference>